<dbReference type="Pfam" id="PF03629">
    <property type="entry name" value="SASA"/>
    <property type="match status" value="1"/>
</dbReference>
<evidence type="ECO:0000256" key="1">
    <source>
        <dbReference type="ARBA" id="ARBA00022801"/>
    </source>
</evidence>
<reference evidence="4" key="1">
    <citation type="journal article" date="2019" name="Int. J. Syst. Evol. Microbiol.">
        <title>The Global Catalogue of Microorganisms (GCM) 10K type strain sequencing project: providing services to taxonomists for standard genome sequencing and annotation.</title>
        <authorList>
            <consortium name="The Broad Institute Genomics Platform"/>
            <consortium name="The Broad Institute Genome Sequencing Center for Infectious Disease"/>
            <person name="Wu L."/>
            <person name="Ma J."/>
        </authorList>
    </citation>
    <scope>NUCLEOTIDE SEQUENCE [LARGE SCALE GENOMIC DNA]</scope>
    <source>
        <strain evidence="4">CCM 9110</strain>
    </source>
</reference>
<keyword evidence="4" id="KW-1185">Reference proteome</keyword>
<dbReference type="Gene3D" id="3.40.50.1110">
    <property type="entry name" value="SGNH hydrolase"/>
    <property type="match status" value="1"/>
</dbReference>
<evidence type="ECO:0000313" key="3">
    <source>
        <dbReference type="EMBL" id="MFD1399138.1"/>
    </source>
</evidence>
<name>A0ABW4BGE3_9LACO</name>
<dbReference type="SUPFAM" id="SSF52266">
    <property type="entry name" value="SGNH hydrolase"/>
    <property type="match status" value="1"/>
</dbReference>
<evidence type="ECO:0000259" key="2">
    <source>
        <dbReference type="Pfam" id="PF03629"/>
    </source>
</evidence>
<dbReference type="RefSeq" id="WP_204118002.1">
    <property type="nucleotide sequence ID" value="NZ_BOLV01000002.1"/>
</dbReference>
<dbReference type="PANTHER" id="PTHR22901:SF0">
    <property type="entry name" value="SIALATE O-ACETYLESTERASE"/>
    <property type="match status" value="1"/>
</dbReference>
<feature type="domain" description="Sialate O-acetylesterase" evidence="2">
    <location>
        <begin position="273"/>
        <end position="395"/>
    </location>
</feature>
<evidence type="ECO:0000313" key="4">
    <source>
        <dbReference type="Proteomes" id="UP001597199"/>
    </source>
</evidence>
<keyword evidence="1" id="KW-0378">Hydrolase</keyword>
<dbReference type="InterPro" id="IPR039329">
    <property type="entry name" value="SIAE"/>
</dbReference>
<dbReference type="PANTHER" id="PTHR22901">
    <property type="entry name" value="SIALATE O-ACETYLESTERASE"/>
    <property type="match status" value="1"/>
</dbReference>
<gene>
    <name evidence="3" type="ORF">ACFQ41_07430</name>
</gene>
<accession>A0ABW4BGE3</accession>
<proteinExistence type="predicted"/>
<dbReference type="Proteomes" id="UP001597199">
    <property type="component" value="Unassembled WGS sequence"/>
</dbReference>
<organism evidence="3 4">
    <name type="scientific">Lacticaseibacillus suilingensis</name>
    <dbReference type="NCBI Taxonomy" id="2799577"/>
    <lineage>
        <taxon>Bacteria</taxon>
        <taxon>Bacillati</taxon>
        <taxon>Bacillota</taxon>
        <taxon>Bacilli</taxon>
        <taxon>Lactobacillales</taxon>
        <taxon>Lactobacillaceae</taxon>
        <taxon>Lacticaseibacillus</taxon>
    </lineage>
</organism>
<protein>
    <submittedName>
        <fullName evidence="3">Sialate O-acetylesterase</fullName>
    </submittedName>
</protein>
<dbReference type="InterPro" id="IPR036514">
    <property type="entry name" value="SGNH_hydro_sf"/>
</dbReference>
<dbReference type="InterPro" id="IPR005181">
    <property type="entry name" value="SASA"/>
</dbReference>
<comment type="caution">
    <text evidence="3">The sequence shown here is derived from an EMBL/GenBank/DDBJ whole genome shotgun (WGS) entry which is preliminary data.</text>
</comment>
<dbReference type="EMBL" id="JBHTOA010000031">
    <property type="protein sequence ID" value="MFD1399138.1"/>
    <property type="molecule type" value="Genomic_DNA"/>
</dbReference>
<sequence length="489" mass="54104">MVDQLTLAPLFSEGAIIQGEQPVTIFGWGTPGLRVKVALGQYQRQTITPADEKWTVQFPAQSYNQTLTLTVEAGSASVTRHVQAGDVYLVAGQSNIEYKMADDADFEAARANFTATNLSFYYTPQVEYETKRQFGWADEPDPRWKKLTAENLGQVSAVAYYALAQVAAKHPTRPIGMLQCYKGGTSASSWISEANLKADAKLADAYLQPYEATVTGRSQADFDAAEAKYEATVTAYNQKKADYIEAHPELSLEAVKMHVGHTPWPPPMQPKSYLRPNGLYHTMVQKTVPYTVKAMVWYQGENDADHAQLYDRLLPRLITEWRRDLGNPGLPVFVVQLPQYQDEPHHAWAQIRQAQWQTTQALNDCTLVSLVDTGEHHNIHPVHKQASGKRLGQALLSGEGTPTVVAVERTADQISLQVAPATSLSAKPGDGIEALVDSTWQPVDFEIDGTTLKVKAPKAKALRYAYRNAPAPAFFNEGKLPLSPFLITF</sequence>